<keyword evidence="1" id="KW-0812">Transmembrane</keyword>
<keyword evidence="1" id="KW-0472">Membrane</keyword>
<gene>
    <name evidence="3" type="ORF">ABVQ20_10880</name>
</gene>
<keyword evidence="1" id="KW-1133">Transmembrane helix</keyword>
<dbReference type="Pfam" id="PF13400">
    <property type="entry name" value="Tad"/>
    <property type="match status" value="1"/>
</dbReference>
<name>A0ABV2DBY5_9HYPH</name>
<evidence type="ECO:0000256" key="1">
    <source>
        <dbReference type="SAM" id="Phobius"/>
    </source>
</evidence>
<organism evidence="3 4">
    <name type="scientific">Mesorhizobium shangrilense</name>
    <dbReference type="NCBI Taxonomy" id="460060"/>
    <lineage>
        <taxon>Bacteria</taxon>
        <taxon>Pseudomonadati</taxon>
        <taxon>Pseudomonadota</taxon>
        <taxon>Alphaproteobacteria</taxon>
        <taxon>Hyphomicrobiales</taxon>
        <taxon>Phyllobacteriaceae</taxon>
        <taxon>Mesorhizobium</taxon>
    </lineage>
</organism>
<reference evidence="3 4" key="1">
    <citation type="submission" date="2024-06" db="EMBL/GenBank/DDBJ databases">
        <authorList>
            <person name="Kim D.-U."/>
        </authorList>
    </citation>
    <scope>NUCLEOTIDE SEQUENCE [LARGE SCALE GENOMIC DNA]</scope>
    <source>
        <strain evidence="3 4">KACC15460</strain>
    </source>
</reference>
<protein>
    <submittedName>
        <fullName evidence="3">Pilus assembly protein TadG-related protein</fullName>
    </submittedName>
</protein>
<evidence type="ECO:0000259" key="2">
    <source>
        <dbReference type="Pfam" id="PF13400"/>
    </source>
</evidence>
<sequence length="697" mass="67921">MFIKADIARIFGRFAGNRNGNVLIISALVMPVLIGMAALVTEYGSALVQQAQNQRVADLSAYAGALAYNTTKSTDQMTAAAVNVAALNGVPAASVTASLIASPKTTGVNAVTVSISTQQNLLLARVLQSRQQLQITSNSVVEVGAQPQTPGCVLALNGTQTGVTLSGGTTITAPKCTVSSNSTVTVPCGTYISAIGVNYNSTTAPSQPCGGITGPNGAAAVIAKKSTADPFAGNAAVTAAVARIASVTALSVTTPPTAPTNTTGGDLTFGWGTATNTQATAIGCTATFSSSSSTWTLDCTGKSTVNIGNITIAGGINLNFATNAAATTTYNIAGDLTTSATTNFGPGIYNFAKTLNTAGNTTFGAGTYNIGKLLTTTGTTSFGAGTFNLTKGLAAAGTTTFGAGTFKIGMSDNACSGGGRVSVCNGGGGNLTFGGPSVFELPGGYSNQGGATVIFGSGTANSFKIGPGSNGDAITLAGGATAIMADTTGGNGVFQVVGNVNAGGGGSCFVISAAAQHDISGNFMASGAVLMGAGVYTVDGYFTLGANGGGSANCGGSSISVSGTNVTLVLSGKAKATSGSCSGYVFCVAAGYSNIVLTAPQTGATAKLAVVGPTSTSNTGGATFTQGGSNTQISGAFYFPYGPITLSGGANIGSTTDTTKCLQIIGSSITLSGGTAATSECIAASGATASSKVSLVQ</sequence>
<evidence type="ECO:0000313" key="3">
    <source>
        <dbReference type="EMBL" id="MET2827477.1"/>
    </source>
</evidence>
<evidence type="ECO:0000313" key="4">
    <source>
        <dbReference type="Proteomes" id="UP001548832"/>
    </source>
</evidence>
<dbReference type="EMBL" id="JBEWSZ010000001">
    <property type="protein sequence ID" value="MET2827477.1"/>
    <property type="molecule type" value="Genomic_DNA"/>
</dbReference>
<feature type="transmembrane region" description="Helical" evidence="1">
    <location>
        <begin position="21"/>
        <end position="40"/>
    </location>
</feature>
<proteinExistence type="predicted"/>
<dbReference type="InterPro" id="IPR028087">
    <property type="entry name" value="Tad_N"/>
</dbReference>
<comment type="caution">
    <text evidence="3">The sequence shown here is derived from an EMBL/GenBank/DDBJ whole genome shotgun (WGS) entry which is preliminary data.</text>
</comment>
<feature type="domain" description="Putative Flp pilus-assembly TadG-like N-terminal" evidence="2">
    <location>
        <begin position="20"/>
        <end position="65"/>
    </location>
</feature>
<dbReference type="Proteomes" id="UP001548832">
    <property type="component" value="Unassembled WGS sequence"/>
</dbReference>
<accession>A0ABV2DBY5</accession>
<dbReference type="RefSeq" id="WP_354459499.1">
    <property type="nucleotide sequence ID" value="NZ_JBEWSZ010000001.1"/>
</dbReference>
<keyword evidence="4" id="KW-1185">Reference proteome</keyword>